<evidence type="ECO:0000313" key="1">
    <source>
        <dbReference type="EMBL" id="MBA0560780.1"/>
    </source>
</evidence>
<dbReference type="EMBL" id="JABEZX010000007">
    <property type="protein sequence ID" value="MBA0560780.1"/>
    <property type="molecule type" value="Genomic_DNA"/>
</dbReference>
<sequence>MGCRWSKNYKIVLEELF</sequence>
<name>A0A7J8M832_9ROSI</name>
<dbReference type="Proteomes" id="UP000593572">
    <property type="component" value="Unassembled WGS sequence"/>
</dbReference>
<comment type="caution">
    <text evidence="1">The sequence shown here is derived from an EMBL/GenBank/DDBJ whole genome shotgun (WGS) entry which is preliminary data.</text>
</comment>
<organism evidence="1 2">
    <name type="scientific">Gossypium lobatum</name>
    <dbReference type="NCBI Taxonomy" id="34289"/>
    <lineage>
        <taxon>Eukaryota</taxon>
        <taxon>Viridiplantae</taxon>
        <taxon>Streptophyta</taxon>
        <taxon>Embryophyta</taxon>
        <taxon>Tracheophyta</taxon>
        <taxon>Spermatophyta</taxon>
        <taxon>Magnoliopsida</taxon>
        <taxon>eudicotyledons</taxon>
        <taxon>Gunneridae</taxon>
        <taxon>Pentapetalae</taxon>
        <taxon>rosids</taxon>
        <taxon>malvids</taxon>
        <taxon>Malvales</taxon>
        <taxon>Malvaceae</taxon>
        <taxon>Malvoideae</taxon>
        <taxon>Gossypium</taxon>
    </lineage>
</organism>
<keyword evidence="2" id="KW-1185">Reference proteome</keyword>
<protein>
    <submittedName>
        <fullName evidence="1">Uncharacterized protein</fullName>
    </submittedName>
</protein>
<dbReference type="AlphaFoldDB" id="A0A7J8M832"/>
<proteinExistence type="predicted"/>
<reference evidence="1 2" key="1">
    <citation type="journal article" date="2019" name="Genome Biol. Evol.">
        <title>Insights into the evolution of the New World diploid cottons (Gossypium, subgenus Houzingenia) based on genome sequencing.</title>
        <authorList>
            <person name="Grover C.E."/>
            <person name="Arick M.A. 2nd"/>
            <person name="Thrash A."/>
            <person name="Conover J.L."/>
            <person name="Sanders W.S."/>
            <person name="Peterson D.G."/>
            <person name="Frelichowski J.E."/>
            <person name="Scheffler J.A."/>
            <person name="Scheffler B.E."/>
            <person name="Wendel J.F."/>
        </authorList>
    </citation>
    <scope>NUCLEOTIDE SEQUENCE [LARGE SCALE GENOMIC DNA]</scope>
    <source>
        <strain evidence="1">157</strain>
        <tissue evidence="1">Leaf</tissue>
    </source>
</reference>
<accession>A0A7J8M832</accession>
<gene>
    <name evidence="1" type="ORF">Golob_017657</name>
</gene>
<evidence type="ECO:0000313" key="2">
    <source>
        <dbReference type="Proteomes" id="UP000593572"/>
    </source>
</evidence>